<evidence type="ECO:0000313" key="5">
    <source>
        <dbReference type="Proteomes" id="UP001342826"/>
    </source>
</evidence>
<keyword evidence="5" id="KW-1185">Reference proteome</keyword>
<dbReference type="Gene3D" id="3.40.630.30">
    <property type="match status" value="1"/>
</dbReference>
<dbReference type="EMBL" id="JARTFS010000011">
    <property type="protein sequence ID" value="MED4402284.1"/>
    <property type="molecule type" value="Genomic_DNA"/>
</dbReference>
<organism evidence="4 5">
    <name type="scientific">Metabacillus fastidiosus</name>
    <dbReference type="NCBI Taxonomy" id="1458"/>
    <lineage>
        <taxon>Bacteria</taxon>
        <taxon>Bacillati</taxon>
        <taxon>Bacillota</taxon>
        <taxon>Bacilli</taxon>
        <taxon>Bacillales</taxon>
        <taxon>Bacillaceae</taxon>
        <taxon>Metabacillus</taxon>
    </lineage>
</organism>
<dbReference type="EC" id="2.3.1.-" evidence="4"/>
<keyword evidence="2 4" id="KW-0808">Transferase</keyword>
<keyword evidence="3 4" id="KW-0012">Acyltransferase</keyword>
<name>A0ABU6NYS8_9BACI</name>
<dbReference type="InterPro" id="IPR016181">
    <property type="entry name" value="Acyl_CoA_acyltransferase"/>
</dbReference>
<protein>
    <submittedName>
        <fullName evidence="4">GNAT family N-acetyltransferase</fullName>
        <ecNumber evidence="4">2.3.1.-</ecNumber>
    </submittedName>
</protein>
<keyword evidence="1" id="KW-1277">Toxin-antitoxin system</keyword>
<evidence type="ECO:0000256" key="2">
    <source>
        <dbReference type="ARBA" id="ARBA00022679"/>
    </source>
</evidence>
<accession>A0ABU6NYS8</accession>
<comment type="caution">
    <text evidence="4">The sequence shown here is derived from an EMBL/GenBank/DDBJ whole genome shotgun (WGS) entry which is preliminary data.</text>
</comment>
<reference evidence="4 5" key="1">
    <citation type="submission" date="2023-03" db="EMBL/GenBank/DDBJ databases">
        <title>Bacillus Genome Sequencing.</title>
        <authorList>
            <person name="Dunlap C."/>
        </authorList>
    </citation>
    <scope>NUCLEOTIDE SEQUENCE [LARGE SCALE GENOMIC DNA]</scope>
    <source>
        <strain evidence="4 5">NRS-1717</strain>
    </source>
</reference>
<proteinExistence type="predicted"/>
<gene>
    <name evidence="4" type="ORF">P9271_13250</name>
</gene>
<dbReference type="RefSeq" id="WP_066226046.1">
    <property type="nucleotide sequence ID" value="NZ_JARTFQ010000005.1"/>
</dbReference>
<evidence type="ECO:0000256" key="1">
    <source>
        <dbReference type="ARBA" id="ARBA00022649"/>
    </source>
</evidence>
<evidence type="ECO:0000256" key="3">
    <source>
        <dbReference type="ARBA" id="ARBA00023315"/>
    </source>
</evidence>
<evidence type="ECO:0000313" key="4">
    <source>
        <dbReference type="EMBL" id="MED4402284.1"/>
    </source>
</evidence>
<dbReference type="PANTHER" id="PTHR36449">
    <property type="entry name" value="ACETYLTRANSFERASE-RELATED"/>
    <property type="match status" value="1"/>
</dbReference>
<dbReference type="GO" id="GO:0016746">
    <property type="term" value="F:acyltransferase activity"/>
    <property type="evidence" value="ECO:0007669"/>
    <property type="project" value="UniProtKB-KW"/>
</dbReference>
<dbReference type="PANTHER" id="PTHR36449:SF1">
    <property type="entry name" value="ACETYLTRANSFERASE"/>
    <property type="match status" value="1"/>
</dbReference>
<dbReference type="GeneID" id="301139917"/>
<dbReference type="Proteomes" id="UP001342826">
    <property type="component" value="Unassembled WGS sequence"/>
</dbReference>
<dbReference type="SUPFAM" id="SSF55729">
    <property type="entry name" value="Acyl-CoA N-acyltransferases (Nat)"/>
    <property type="match status" value="1"/>
</dbReference>
<sequence length="172" mass="20196">MDFNKIDFLSLDKTYQLVQGFSCGNDWINDYLKQPSNAIFDHRLGISSTTTLVYENEIVAFFTANCSHLEIPMEEAREIGLKDDLFIPAVEVKYLGVKEKYQTNGIGTYLLQFIIGKVLEITPVFACRYIFLWAVEDKIEYYEKRYFQLTGKEENGLYLMKFLIPTYEWEEE</sequence>